<evidence type="ECO:0000256" key="1">
    <source>
        <dbReference type="SAM" id="Phobius"/>
    </source>
</evidence>
<keyword evidence="1" id="KW-0812">Transmembrane</keyword>
<keyword evidence="1" id="KW-1133">Transmembrane helix</keyword>
<dbReference type="KEGG" id="rtg:NCTC13098_01147"/>
<protein>
    <submittedName>
        <fullName evidence="2">Uncharacterized protein</fullName>
    </submittedName>
</protein>
<accession>A0A3P8JDK8</accession>
<organism evidence="2 3">
    <name type="scientific">Raoultella terrigena</name>
    <name type="common">Klebsiella terrigena</name>
    <dbReference type="NCBI Taxonomy" id="577"/>
    <lineage>
        <taxon>Bacteria</taxon>
        <taxon>Pseudomonadati</taxon>
        <taxon>Pseudomonadota</taxon>
        <taxon>Gammaproteobacteria</taxon>
        <taxon>Enterobacterales</taxon>
        <taxon>Enterobacteriaceae</taxon>
        <taxon>Klebsiella/Raoultella group</taxon>
        <taxon>Raoultella</taxon>
    </lineage>
</organism>
<dbReference type="EMBL" id="LR131271">
    <property type="protein sequence ID" value="VDR24848.1"/>
    <property type="molecule type" value="Genomic_DNA"/>
</dbReference>
<proteinExistence type="predicted"/>
<evidence type="ECO:0000313" key="2">
    <source>
        <dbReference type="EMBL" id="VDR24848.1"/>
    </source>
</evidence>
<feature type="transmembrane region" description="Helical" evidence="1">
    <location>
        <begin position="31"/>
        <end position="51"/>
    </location>
</feature>
<sequence>MSQPLLSEPFALPPLTFLAEAVAGTSARRGLVIVALMVLAALTAPMVAAWLGHSETGPVP</sequence>
<dbReference type="Proteomes" id="UP000274346">
    <property type="component" value="Chromosome"/>
</dbReference>
<keyword evidence="1" id="KW-0472">Membrane</keyword>
<reference evidence="2 3" key="1">
    <citation type="submission" date="2018-12" db="EMBL/GenBank/DDBJ databases">
        <authorList>
            <consortium name="Pathogen Informatics"/>
        </authorList>
    </citation>
    <scope>NUCLEOTIDE SEQUENCE [LARGE SCALE GENOMIC DNA]</scope>
    <source>
        <strain evidence="2 3">NCTC13098</strain>
    </source>
</reference>
<dbReference type="AlphaFoldDB" id="A0A3P8JDK8"/>
<gene>
    <name evidence="2" type="ORF">NCTC13098_01147</name>
</gene>
<name>A0A3P8JDK8_RAOTE</name>
<evidence type="ECO:0000313" key="3">
    <source>
        <dbReference type="Proteomes" id="UP000274346"/>
    </source>
</evidence>